<dbReference type="GO" id="GO:0000271">
    <property type="term" value="P:polysaccharide biosynthetic process"/>
    <property type="evidence" value="ECO:0007669"/>
    <property type="project" value="TreeGrafter"/>
</dbReference>
<comment type="catalytic activity">
    <reaction evidence="4">
        <text>dTDP-4-dehydro-6-deoxy-alpha-D-glucose = dTDP-4-dehydro-beta-L-rhamnose</text>
        <dbReference type="Rhea" id="RHEA:16969"/>
        <dbReference type="ChEBI" id="CHEBI:57649"/>
        <dbReference type="ChEBI" id="CHEBI:62830"/>
        <dbReference type="EC" id="5.1.3.13"/>
    </reaction>
</comment>
<protein>
    <recommendedName>
        <fullName evidence="4">dTDP-4-dehydrorhamnose 3,5-epimerase</fullName>
        <ecNumber evidence="4">5.1.3.13</ecNumber>
    </recommendedName>
    <alternativeName>
        <fullName evidence="4">Thymidine diphospho-4-keto-rhamnose 3,5-epimerase</fullName>
    </alternativeName>
</protein>
<feature type="binding site" evidence="2">
    <location>
        <position position="29"/>
    </location>
    <ligand>
        <name>substrate</name>
    </ligand>
</feature>
<dbReference type="Pfam" id="PF00908">
    <property type="entry name" value="dTDP_sugar_isom"/>
    <property type="match status" value="1"/>
</dbReference>
<dbReference type="GO" id="GO:0019305">
    <property type="term" value="P:dTDP-rhamnose biosynthetic process"/>
    <property type="evidence" value="ECO:0007669"/>
    <property type="project" value="UniProtKB-UniRule"/>
</dbReference>
<dbReference type="UniPathway" id="UPA00124"/>
<dbReference type="RefSeq" id="WP_190615435.1">
    <property type="nucleotide sequence ID" value="NZ_AP018712.1"/>
</dbReference>
<evidence type="ECO:0000256" key="1">
    <source>
        <dbReference type="PIRSR" id="PIRSR600888-1"/>
    </source>
</evidence>
<dbReference type="Gene3D" id="2.60.120.10">
    <property type="entry name" value="Jelly Rolls"/>
    <property type="match status" value="1"/>
</dbReference>
<dbReference type="GO" id="GO:0005829">
    <property type="term" value="C:cytosol"/>
    <property type="evidence" value="ECO:0007669"/>
    <property type="project" value="TreeGrafter"/>
</dbReference>
<feature type="site" description="Participates in a stacking interaction with the thymidine ring of dTDP-4-oxo-6-deoxyglucose" evidence="3">
    <location>
        <position position="137"/>
    </location>
</feature>
<comment type="similarity">
    <text evidence="4">Belongs to the dTDP-4-dehydrorhamnose 3,5-epimerase family.</text>
</comment>
<accession>A0A7G1G691</accession>
<dbReference type="SUPFAM" id="SSF51182">
    <property type="entry name" value="RmlC-like cupins"/>
    <property type="match status" value="1"/>
</dbReference>
<feature type="binding site" evidence="2">
    <location>
        <position position="71"/>
    </location>
    <ligand>
        <name>substrate</name>
    </ligand>
</feature>
<feature type="binding site" evidence="2">
    <location>
        <position position="59"/>
    </location>
    <ligand>
        <name>substrate</name>
    </ligand>
</feature>
<reference evidence="5 6" key="1">
    <citation type="submission" date="2018-06" db="EMBL/GenBank/DDBJ databases">
        <title>Genome sequencing of Oceanotoga sp. sy52.</title>
        <authorList>
            <person name="Mori K."/>
        </authorList>
    </citation>
    <scope>NUCLEOTIDE SEQUENCE [LARGE SCALE GENOMIC DNA]</scope>
    <source>
        <strain evidence="6">sy52</strain>
    </source>
</reference>
<comment type="pathway">
    <text evidence="4">Carbohydrate biosynthesis; dTDP-L-rhamnose biosynthesis.</text>
</comment>
<evidence type="ECO:0000256" key="2">
    <source>
        <dbReference type="PIRSR" id="PIRSR600888-2"/>
    </source>
</evidence>
<dbReference type="InParanoid" id="A0A7G1G691"/>
<dbReference type="PANTHER" id="PTHR21047:SF2">
    <property type="entry name" value="THYMIDINE DIPHOSPHO-4-KETO-RHAMNOSE 3,5-EPIMERASE"/>
    <property type="match status" value="1"/>
</dbReference>
<keyword evidence="4" id="KW-0413">Isomerase</keyword>
<dbReference type="NCBIfam" id="TIGR01221">
    <property type="entry name" value="rmlC"/>
    <property type="match status" value="1"/>
</dbReference>
<evidence type="ECO:0000313" key="5">
    <source>
        <dbReference type="EMBL" id="BBE30323.1"/>
    </source>
</evidence>
<sequence>MFDILKTNINGVYILKPKVFKDNRGFFMESWNKKDFFNIGIKKDFVQDNHVQSKKGVLRGLHFQTKHKQGKLIRCINGKIYDISVDLRKNSKTFGKYFSVLLSDKNKNMLYIPEEFAHGYLVLSDKTEILYKTTDYYYPEYESGIIWNDKTLNINWNLDKYKIKKSELILSSKDQKLPDFNEYLKIY</sequence>
<dbReference type="PANTHER" id="PTHR21047">
    <property type="entry name" value="DTDP-6-DEOXY-D-GLUCOSE-3,5 EPIMERASE"/>
    <property type="match status" value="1"/>
</dbReference>
<proteinExistence type="inferred from homology"/>
<dbReference type="CDD" id="cd00438">
    <property type="entry name" value="cupin_RmlC"/>
    <property type="match status" value="1"/>
</dbReference>
<dbReference type="Proteomes" id="UP000516361">
    <property type="component" value="Chromosome"/>
</dbReference>
<dbReference type="InterPro" id="IPR011051">
    <property type="entry name" value="RmlC_Cupin_sf"/>
</dbReference>
<organism evidence="5 6">
    <name type="scientific">Tepiditoga spiralis</name>
    <dbReference type="NCBI Taxonomy" id="2108365"/>
    <lineage>
        <taxon>Bacteria</taxon>
        <taxon>Thermotogati</taxon>
        <taxon>Thermotogota</taxon>
        <taxon>Thermotogae</taxon>
        <taxon>Petrotogales</taxon>
        <taxon>Petrotogaceae</taxon>
        <taxon>Tepiditoga</taxon>
    </lineage>
</organism>
<feature type="active site" description="Proton donor" evidence="1">
    <location>
        <position position="131"/>
    </location>
</feature>
<keyword evidence="6" id="KW-1185">Reference proteome</keyword>
<comment type="function">
    <text evidence="4">Catalyzes the epimerization of the C3' and C5'positions of dTDP-6-deoxy-D-xylo-4-hexulose, forming dTDP-6-deoxy-L-lyxo-4-hexulose.</text>
</comment>
<dbReference type="AlphaFoldDB" id="A0A7G1G691"/>
<dbReference type="EMBL" id="AP018712">
    <property type="protein sequence ID" value="BBE30323.1"/>
    <property type="molecule type" value="Genomic_DNA"/>
</dbReference>
<dbReference type="InterPro" id="IPR014710">
    <property type="entry name" value="RmlC-like_jellyroll"/>
</dbReference>
<feature type="binding site" evidence="2">
    <location>
        <position position="118"/>
    </location>
    <ligand>
        <name>substrate</name>
    </ligand>
</feature>
<feature type="binding site" evidence="2">
    <location>
        <position position="165"/>
    </location>
    <ligand>
        <name>substrate</name>
    </ligand>
</feature>
<comment type="subunit">
    <text evidence="4">Homodimer.</text>
</comment>
<dbReference type="InterPro" id="IPR000888">
    <property type="entry name" value="RmlC-like"/>
</dbReference>
<evidence type="ECO:0000256" key="4">
    <source>
        <dbReference type="RuleBase" id="RU364069"/>
    </source>
</evidence>
<gene>
    <name evidence="5" type="ORF">OSSY52_04640</name>
</gene>
<evidence type="ECO:0000256" key="3">
    <source>
        <dbReference type="PIRSR" id="PIRSR600888-3"/>
    </source>
</evidence>
<feature type="binding site" evidence="2">
    <location>
        <begin position="47"/>
        <end position="49"/>
    </location>
    <ligand>
        <name>substrate</name>
    </ligand>
</feature>
<dbReference type="FunCoup" id="A0A7G1G691">
    <property type="interactions" value="120"/>
</dbReference>
<feature type="active site" description="Proton acceptor" evidence="1">
    <location>
        <position position="62"/>
    </location>
</feature>
<feature type="binding site" evidence="2">
    <location>
        <position position="142"/>
    </location>
    <ligand>
        <name>substrate</name>
    </ligand>
</feature>
<dbReference type="EC" id="5.1.3.13" evidence="4"/>
<feature type="binding site" evidence="2">
    <location>
        <position position="24"/>
    </location>
    <ligand>
        <name>substrate</name>
    </ligand>
</feature>
<dbReference type="GO" id="GO:0008830">
    <property type="term" value="F:dTDP-4-dehydrorhamnose 3,5-epimerase activity"/>
    <property type="evidence" value="ECO:0007669"/>
    <property type="project" value="UniProtKB-UniRule"/>
</dbReference>
<dbReference type="KEGG" id="ocy:OSSY52_04640"/>
<evidence type="ECO:0000313" key="6">
    <source>
        <dbReference type="Proteomes" id="UP000516361"/>
    </source>
</evidence>
<name>A0A7G1G691_9BACT</name>